<dbReference type="EMBL" id="CAJVPP010010655">
    <property type="protein sequence ID" value="CAG8711226.1"/>
    <property type="molecule type" value="Genomic_DNA"/>
</dbReference>
<comment type="caution">
    <text evidence="1">The sequence shown here is derived from an EMBL/GenBank/DDBJ whole genome shotgun (WGS) entry which is preliminary data.</text>
</comment>
<dbReference type="Proteomes" id="UP000789375">
    <property type="component" value="Unassembled WGS sequence"/>
</dbReference>
<dbReference type="AlphaFoldDB" id="A0A9N9N883"/>
<sequence length="218" mass="25713">MSSIVINEENIIYEKDLNMELNNITLDLEEDTEIYITKQITIKTVLHSLTPIEYPLTSKDGVVIVYYIEGWQDIQYPIGEPFGQNLTTCSYLSDVIVNKKDRIYHRFKICEFASSKLREIEYESIDPDSDLCLKVNEELSTIQTECRYNKDNIKCTRRPVLKCLKCRNKTISPSYFISCDRWNFNKKFYQYISIKENIDLNLLQQLLNGLYEDEIDKP</sequence>
<feature type="non-terminal residue" evidence="1">
    <location>
        <position position="218"/>
    </location>
</feature>
<gene>
    <name evidence="1" type="ORF">FMOSSE_LOCUS14336</name>
</gene>
<name>A0A9N9N883_FUNMO</name>
<evidence type="ECO:0000313" key="1">
    <source>
        <dbReference type="EMBL" id="CAG8711226.1"/>
    </source>
</evidence>
<keyword evidence="2" id="KW-1185">Reference proteome</keyword>
<protein>
    <submittedName>
        <fullName evidence="1">4501_t:CDS:1</fullName>
    </submittedName>
</protein>
<evidence type="ECO:0000313" key="2">
    <source>
        <dbReference type="Proteomes" id="UP000789375"/>
    </source>
</evidence>
<proteinExistence type="predicted"/>
<reference evidence="1" key="1">
    <citation type="submission" date="2021-06" db="EMBL/GenBank/DDBJ databases">
        <authorList>
            <person name="Kallberg Y."/>
            <person name="Tangrot J."/>
            <person name="Rosling A."/>
        </authorList>
    </citation>
    <scope>NUCLEOTIDE SEQUENCE</scope>
    <source>
        <strain evidence="1">87-6 pot B 2015</strain>
    </source>
</reference>
<organism evidence="1 2">
    <name type="scientific">Funneliformis mosseae</name>
    <name type="common">Endomycorrhizal fungus</name>
    <name type="synonym">Glomus mosseae</name>
    <dbReference type="NCBI Taxonomy" id="27381"/>
    <lineage>
        <taxon>Eukaryota</taxon>
        <taxon>Fungi</taxon>
        <taxon>Fungi incertae sedis</taxon>
        <taxon>Mucoromycota</taxon>
        <taxon>Glomeromycotina</taxon>
        <taxon>Glomeromycetes</taxon>
        <taxon>Glomerales</taxon>
        <taxon>Glomeraceae</taxon>
        <taxon>Funneliformis</taxon>
    </lineage>
</organism>
<accession>A0A9N9N883</accession>